<evidence type="ECO:0008006" key="10">
    <source>
        <dbReference type="Google" id="ProtNLM"/>
    </source>
</evidence>
<sequence length="207" mass="22936">MNPSSNLFQNPSSLRVESPAISGVNFMASPSVSPVGGTPSSYEAVPASAFDAETGPLRPNLMNEIRNQIKATNRQTIVKVMRLLNLVLASTTVTVGVLAWLFGQVDTFQKFIAGIYIIIFGALLLAFEMRTEKIDVVLRKNFGFMYGNKTRTVFLVFIAIWPLSMGNFWLTILDAVLLFLNAFFNYFVISQHPAFSTVPPVYNSNQP</sequence>
<feature type="transmembrane region" description="Helical" evidence="5">
    <location>
        <begin position="83"/>
        <end position="102"/>
    </location>
</feature>
<dbReference type="AlphaFoldDB" id="A0AAV0SQH3"/>
<keyword evidence="2 5" id="KW-0812">Transmembrane</keyword>
<dbReference type="Pfam" id="PF08507">
    <property type="entry name" value="COPI_assoc"/>
    <property type="match status" value="1"/>
</dbReference>
<feature type="transmembrane region" description="Helical" evidence="5">
    <location>
        <begin position="148"/>
        <end position="164"/>
    </location>
</feature>
<feature type="transmembrane region" description="Helical" evidence="5">
    <location>
        <begin position="108"/>
        <end position="127"/>
    </location>
</feature>
<evidence type="ECO:0000256" key="4">
    <source>
        <dbReference type="ARBA" id="ARBA00023136"/>
    </source>
</evidence>
<keyword evidence="4 5" id="KW-0472">Membrane</keyword>
<evidence type="ECO:0000256" key="5">
    <source>
        <dbReference type="SAM" id="Phobius"/>
    </source>
</evidence>
<dbReference type="EMBL" id="CANTFK010000037">
    <property type="protein sequence ID" value="CAI5705275.1"/>
    <property type="molecule type" value="Genomic_DNA"/>
</dbReference>
<accession>A0AAV0SQH3</accession>
<comment type="subcellular location">
    <subcellularLocation>
        <location evidence="1">Membrane</location>
        <topology evidence="1">Multi-pass membrane protein</topology>
    </subcellularLocation>
</comment>
<dbReference type="Proteomes" id="UP001157938">
    <property type="component" value="Unassembled WGS sequence"/>
</dbReference>
<dbReference type="InterPro" id="IPR013714">
    <property type="entry name" value="Golgi_TVP15"/>
</dbReference>
<comment type="caution">
    <text evidence="7">The sequence shown here is derived from an EMBL/GenBank/DDBJ whole genome shotgun (WGS) entry which is preliminary data.</text>
</comment>
<keyword evidence="3 5" id="KW-1133">Transmembrane helix</keyword>
<dbReference type="GO" id="GO:0016020">
    <property type="term" value="C:membrane"/>
    <property type="evidence" value="ECO:0007669"/>
    <property type="project" value="UniProtKB-SubCell"/>
</dbReference>
<name>A0AAV0SQH3_9STRA</name>
<evidence type="ECO:0000313" key="6">
    <source>
        <dbReference type="EMBL" id="CAH0490659.1"/>
    </source>
</evidence>
<keyword evidence="8" id="KW-1185">Reference proteome</keyword>
<proteinExistence type="predicted"/>
<protein>
    <recommendedName>
        <fullName evidence="10">Golgi apparatus membrane protein TVP15</fullName>
    </recommendedName>
</protein>
<evidence type="ECO:0000256" key="1">
    <source>
        <dbReference type="ARBA" id="ARBA00004141"/>
    </source>
</evidence>
<evidence type="ECO:0000256" key="3">
    <source>
        <dbReference type="ARBA" id="ARBA00022989"/>
    </source>
</evidence>
<reference evidence="7" key="2">
    <citation type="submission" date="2022-12" db="EMBL/GenBank/DDBJ databases">
        <authorList>
            <person name="Webb A."/>
        </authorList>
    </citation>
    <scope>NUCLEOTIDE SEQUENCE</scope>
    <source>
        <strain evidence="7">Pf2</strain>
    </source>
</reference>
<dbReference type="EMBL" id="CAKLBC010001277">
    <property type="protein sequence ID" value="CAH0490659.1"/>
    <property type="molecule type" value="Genomic_DNA"/>
</dbReference>
<evidence type="ECO:0000313" key="9">
    <source>
        <dbReference type="Proteomes" id="UP001159659"/>
    </source>
</evidence>
<evidence type="ECO:0000313" key="7">
    <source>
        <dbReference type="EMBL" id="CAI5705275.1"/>
    </source>
</evidence>
<evidence type="ECO:0000313" key="8">
    <source>
        <dbReference type="Proteomes" id="UP001157938"/>
    </source>
</evidence>
<dbReference type="PANTHER" id="PTHR38894">
    <property type="entry name" value="TRANSMEMBRANE PROTEIN"/>
    <property type="match status" value="1"/>
</dbReference>
<evidence type="ECO:0000256" key="2">
    <source>
        <dbReference type="ARBA" id="ARBA00022692"/>
    </source>
</evidence>
<dbReference type="Proteomes" id="UP001159659">
    <property type="component" value="Unassembled WGS sequence"/>
</dbReference>
<reference evidence="6 8" key="1">
    <citation type="submission" date="2021-11" db="EMBL/GenBank/DDBJ databases">
        <authorList>
            <person name="Islam A."/>
            <person name="Islam S."/>
            <person name="Flora M.S."/>
            <person name="Rahman M."/>
            <person name="Ziaur R.M."/>
            <person name="Epstein J.H."/>
            <person name="Hassan M."/>
            <person name="Klassen M."/>
            <person name="Woodard K."/>
            <person name="Webb A."/>
            <person name="Webby R.J."/>
            <person name="El Zowalaty M.E."/>
        </authorList>
    </citation>
    <scope>NUCLEOTIDE SEQUENCE [LARGE SCALE GENOMIC DNA]</scope>
    <source>
        <strain evidence="6">Pf1</strain>
    </source>
</reference>
<organism evidence="7 9">
    <name type="scientific">Peronospora farinosa</name>
    <dbReference type="NCBI Taxonomy" id="134698"/>
    <lineage>
        <taxon>Eukaryota</taxon>
        <taxon>Sar</taxon>
        <taxon>Stramenopiles</taxon>
        <taxon>Oomycota</taxon>
        <taxon>Peronosporomycetes</taxon>
        <taxon>Peronosporales</taxon>
        <taxon>Peronosporaceae</taxon>
        <taxon>Peronospora</taxon>
    </lineage>
</organism>
<gene>
    <name evidence="6" type="ORF">PFR001_LOCUS5974</name>
    <name evidence="7" type="ORF">PFR002_LOCUS530</name>
</gene>
<feature type="transmembrane region" description="Helical" evidence="5">
    <location>
        <begin position="170"/>
        <end position="189"/>
    </location>
</feature>
<dbReference type="PANTHER" id="PTHR38894:SF1">
    <property type="entry name" value="TRANSMEMBRANE PROTEIN"/>
    <property type="match status" value="1"/>
</dbReference>